<dbReference type="OrthoDB" id="7851356at2"/>
<keyword evidence="1" id="KW-0472">Membrane</keyword>
<dbReference type="Pfam" id="PF20352">
    <property type="entry name" value="DUF6647"/>
    <property type="match status" value="1"/>
</dbReference>
<name>A0A0H1R4E5_9HYPH</name>
<comment type="caution">
    <text evidence="3">The sequence shown here is derived from an EMBL/GenBank/DDBJ whole genome shotgun (WGS) entry which is preliminary data.</text>
</comment>
<evidence type="ECO:0000313" key="3">
    <source>
        <dbReference type="EMBL" id="KLK89909.1"/>
    </source>
</evidence>
<dbReference type="InterPro" id="IPR046589">
    <property type="entry name" value="DUF6647"/>
</dbReference>
<keyword evidence="1" id="KW-0812">Transmembrane</keyword>
<feature type="domain" description="DUF6647" evidence="2">
    <location>
        <begin position="102"/>
        <end position="177"/>
    </location>
</feature>
<organism evidence="3 4">
    <name type="scientific">Microvirga vignae</name>
    <dbReference type="NCBI Taxonomy" id="1225564"/>
    <lineage>
        <taxon>Bacteria</taxon>
        <taxon>Pseudomonadati</taxon>
        <taxon>Pseudomonadota</taxon>
        <taxon>Alphaproteobacteria</taxon>
        <taxon>Hyphomicrobiales</taxon>
        <taxon>Methylobacteriaceae</taxon>
        <taxon>Microvirga</taxon>
    </lineage>
</organism>
<gene>
    <name evidence="3" type="ORF">AA309_28710</name>
</gene>
<dbReference type="AlphaFoldDB" id="A0A0H1R4E5"/>
<dbReference type="Proteomes" id="UP000035489">
    <property type="component" value="Unassembled WGS sequence"/>
</dbReference>
<dbReference type="EMBL" id="LCYG01000111">
    <property type="protein sequence ID" value="KLK89909.1"/>
    <property type="molecule type" value="Genomic_DNA"/>
</dbReference>
<proteinExistence type="predicted"/>
<evidence type="ECO:0000259" key="2">
    <source>
        <dbReference type="Pfam" id="PF20352"/>
    </source>
</evidence>
<keyword evidence="4" id="KW-1185">Reference proteome</keyword>
<protein>
    <recommendedName>
        <fullName evidence="2">DUF6647 domain-containing protein</fullName>
    </recommendedName>
</protein>
<feature type="transmembrane region" description="Helical" evidence="1">
    <location>
        <begin position="26"/>
        <end position="46"/>
    </location>
</feature>
<keyword evidence="1" id="KW-1133">Transmembrane helix</keyword>
<reference evidence="3 4" key="1">
    <citation type="submission" date="2015-05" db="EMBL/GenBank/DDBJ databases">
        <title>Draft genome sequence of Microvirga vignae strain BR3299, a novel nitrogen fixing bacteria isolated from Brazil semi-aired region.</title>
        <authorList>
            <person name="Zilli J.E."/>
            <person name="Passos S.R."/>
            <person name="Leite J."/>
            <person name="Baldani J.I."/>
            <person name="Xavier G.R."/>
            <person name="Rumjaneck N.G."/>
            <person name="Simoes-Araujo J.L."/>
        </authorList>
    </citation>
    <scope>NUCLEOTIDE SEQUENCE [LARGE SCALE GENOMIC DNA]</scope>
    <source>
        <strain evidence="3 4">BR3299</strain>
    </source>
</reference>
<evidence type="ECO:0000313" key="4">
    <source>
        <dbReference type="Proteomes" id="UP000035489"/>
    </source>
</evidence>
<dbReference type="PATRIC" id="fig|1225564.3.peg.389"/>
<dbReference type="RefSeq" id="WP_047192446.1">
    <property type="nucleotide sequence ID" value="NZ_LCYG01000111.1"/>
</dbReference>
<sequence>MRKARPPQYPDGHHDTAKAPWDTLRLAYVIALACGLASLLATTGLAPAGADGSDGCLEGDWISEARAFVTEATGTPAPEACVRLVRKERLDGLVFRVVLGGTHAEAVAAVYVPATREILLADDLDSATPLARSYLVHELVHAQQFASSAHEHASCPGVLEANAYGMQAHYLRTKGQPEEAFLLQVLGMLQGACSYSD</sequence>
<accession>A0A0H1R4E5</accession>
<evidence type="ECO:0000256" key="1">
    <source>
        <dbReference type="SAM" id="Phobius"/>
    </source>
</evidence>